<proteinExistence type="predicted"/>
<dbReference type="EMBL" id="JAJSOF020000015">
    <property type="protein sequence ID" value="KAJ4441421.1"/>
    <property type="molecule type" value="Genomic_DNA"/>
</dbReference>
<evidence type="ECO:0000313" key="2">
    <source>
        <dbReference type="EMBL" id="KAJ4441421.1"/>
    </source>
</evidence>
<keyword evidence="1" id="KW-0812">Transmembrane</keyword>
<reference evidence="2 3" key="1">
    <citation type="journal article" date="2022" name="Allergy">
        <title>Genome assembly and annotation of Periplaneta americana reveal a comprehensive cockroach allergen profile.</title>
        <authorList>
            <person name="Wang L."/>
            <person name="Xiong Q."/>
            <person name="Saelim N."/>
            <person name="Wang L."/>
            <person name="Nong W."/>
            <person name="Wan A.T."/>
            <person name="Shi M."/>
            <person name="Liu X."/>
            <person name="Cao Q."/>
            <person name="Hui J.H.L."/>
            <person name="Sookrung N."/>
            <person name="Leung T.F."/>
            <person name="Tungtrongchitr A."/>
            <person name="Tsui S.K.W."/>
        </authorList>
    </citation>
    <scope>NUCLEOTIDE SEQUENCE [LARGE SCALE GENOMIC DNA]</scope>
    <source>
        <strain evidence="2">PWHHKU_190912</strain>
    </source>
</reference>
<dbReference type="Proteomes" id="UP001148838">
    <property type="component" value="Unassembled WGS sequence"/>
</dbReference>
<evidence type="ECO:0000256" key="1">
    <source>
        <dbReference type="SAM" id="Phobius"/>
    </source>
</evidence>
<keyword evidence="1" id="KW-1133">Transmembrane helix</keyword>
<organism evidence="2 3">
    <name type="scientific">Periplaneta americana</name>
    <name type="common">American cockroach</name>
    <name type="synonym">Blatta americana</name>
    <dbReference type="NCBI Taxonomy" id="6978"/>
    <lineage>
        <taxon>Eukaryota</taxon>
        <taxon>Metazoa</taxon>
        <taxon>Ecdysozoa</taxon>
        <taxon>Arthropoda</taxon>
        <taxon>Hexapoda</taxon>
        <taxon>Insecta</taxon>
        <taxon>Pterygota</taxon>
        <taxon>Neoptera</taxon>
        <taxon>Polyneoptera</taxon>
        <taxon>Dictyoptera</taxon>
        <taxon>Blattodea</taxon>
        <taxon>Blattoidea</taxon>
        <taxon>Blattidae</taxon>
        <taxon>Blattinae</taxon>
        <taxon>Periplaneta</taxon>
    </lineage>
</organism>
<name>A0ABQ8T5Z3_PERAM</name>
<protein>
    <submittedName>
        <fullName evidence="2">Uncharacterized protein</fullName>
    </submittedName>
</protein>
<keyword evidence="3" id="KW-1185">Reference proteome</keyword>
<sequence length="225" mass="24524">MTAVARQLRGATLLSVQRRTLYRRYEVSPRSCTLITMMSTEDRSDQEFGPPAQVEKMNDTTAQQDGRMNISSSAVSPLGSALIFLQGTMQEDPWLYNQKNKTSGGSSGIKLHVDPNNPWGNGTSDGVEAHSLPGFGDNARAVVAVYCVLFSVAAIGNLSVFLTLLRARHRKSRPVKNLGTPGPWGLSGYSSAERDLVLSDGPCQHRIHECHSATCRAWTVIAYTV</sequence>
<gene>
    <name evidence="2" type="ORF">ANN_11276</name>
</gene>
<evidence type="ECO:0000313" key="3">
    <source>
        <dbReference type="Proteomes" id="UP001148838"/>
    </source>
</evidence>
<feature type="transmembrane region" description="Helical" evidence="1">
    <location>
        <begin position="143"/>
        <end position="165"/>
    </location>
</feature>
<accession>A0ABQ8T5Z3</accession>
<comment type="caution">
    <text evidence="2">The sequence shown here is derived from an EMBL/GenBank/DDBJ whole genome shotgun (WGS) entry which is preliminary data.</text>
</comment>
<keyword evidence="1" id="KW-0472">Membrane</keyword>